<protein>
    <submittedName>
        <fullName evidence="1">Unannotated protein</fullName>
    </submittedName>
</protein>
<dbReference type="PANTHER" id="PTHR39186:SF1">
    <property type="entry name" value="DUF2071 DOMAIN-CONTAINING PROTEIN"/>
    <property type="match status" value="1"/>
</dbReference>
<reference evidence="1" key="1">
    <citation type="submission" date="2020-05" db="EMBL/GenBank/DDBJ databases">
        <authorList>
            <person name="Chiriac C."/>
            <person name="Salcher M."/>
            <person name="Ghai R."/>
            <person name="Kavagutti S V."/>
        </authorList>
    </citation>
    <scope>NUCLEOTIDE SEQUENCE</scope>
</reference>
<organism evidence="1">
    <name type="scientific">freshwater metagenome</name>
    <dbReference type="NCBI Taxonomy" id="449393"/>
    <lineage>
        <taxon>unclassified sequences</taxon>
        <taxon>metagenomes</taxon>
        <taxon>ecological metagenomes</taxon>
    </lineage>
</organism>
<dbReference type="InterPro" id="IPR023375">
    <property type="entry name" value="ADC_dom_sf"/>
</dbReference>
<evidence type="ECO:0000313" key="1">
    <source>
        <dbReference type="EMBL" id="CAB4595424.1"/>
    </source>
</evidence>
<name>A0A6J6G8A9_9ZZZZ</name>
<dbReference type="PANTHER" id="PTHR39186">
    <property type="entry name" value="DUF2071 FAMILY PROTEIN"/>
    <property type="match status" value="1"/>
</dbReference>
<dbReference type="AlphaFoldDB" id="A0A6J6G8A9"/>
<proteinExistence type="predicted"/>
<dbReference type="SUPFAM" id="SSF160104">
    <property type="entry name" value="Acetoacetate decarboxylase-like"/>
    <property type="match status" value="1"/>
</dbReference>
<dbReference type="EMBL" id="CAEZSR010000266">
    <property type="protein sequence ID" value="CAB4595424.1"/>
    <property type="molecule type" value="Genomic_DNA"/>
</dbReference>
<accession>A0A6J6G8A9</accession>
<dbReference type="InterPro" id="IPR018644">
    <property type="entry name" value="DUF2071"/>
</dbReference>
<gene>
    <name evidence="1" type="ORF">UFOPK1493_03975</name>
</gene>
<sequence length="235" mass="26528">MLQGWHDLASVHWRYDPAVVQSLLPDGFTVDTFDGAAWVGLIPFHMRRIRVPGTPPLGPWSTFPETNVRTYLRDPSGRPGVWFCSLDITRLVPALVARVTYRLPYCWARMSIEHDRDLVTYTSRRRWPRPAAPGLADSRMVVRVGQQLRAHEVDELQVFLTARWALGTTFGRRLVWAAVDHEPWPVHRAELVSCDETMLAAAGLPVPEGDPVVLWSPGVEVRIGRPTRVPVSAAR</sequence>
<dbReference type="Pfam" id="PF09844">
    <property type="entry name" value="DUF2071"/>
    <property type="match status" value="1"/>
</dbReference>